<name>A0A1W1WHY7_SULTA</name>
<gene>
    <name evidence="1" type="ORF">SAMN00768000_2500</name>
</gene>
<evidence type="ECO:0000313" key="1">
    <source>
        <dbReference type="EMBL" id="SMC05866.1"/>
    </source>
</evidence>
<organism evidence="1 2">
    <name type="scientific">Sulfobacillus thermosulfidooxidans (strain DSM 9293 / VKM B-1269 / AT-1)</name>
    <dbReference type="NCBI Taxonomy" id="929705"/>
    <lineage>
        <taxon>Bacteria</taxon>
        <taxon>Bacillati</taxon>
        <taxon>Bacillota</taxon>
        <taxon>Clostridia</taxon>
        <taxon>Eubacteriales</taxon>
        <taxon>Clostridiales Family XVII. Incertae Sedis</taxon>
        <taxon>Sulfobacillus</taxon>
    </lineage>
</organism>
<dbReference type="RefSeq" id="WP_020373664.1">
    <property type="nucleotide sequence ID" value="NZ_FWWY01000001.1"/>
</dbReference>
<dbReference type="AlphaFoldDB" id="A0A1W1WHY7"/>
<accession>A0A1W1WHY7</accession>
<dbReference type="EMBL" id="FWWY01000001">
    <property type="protein sequence ID" value="SMC05866.1"/>
    <property type="molecule type" value="Genomic_DNA"/>
</dbReference>
<dbReference type="Proteomes" id="UP000192660">
    <property type="component" value="Unassembled WGS sequence"/>
</dbReference>
<protein>
    <submittedName>
        <fullName evidence="1">Uncharacterized protein</fullName>
    </submittedName>
</protein>
<dbReference type="STRING" id="28034.BFX07_12680"/>
<proteinExistence type="predicted"/>
<keyword evidence="2" id="KW-1185">Reference proteome</keyword>
<reference evidence="2" key="1">
    <citation type="submission" date="2017-04" db="EMBL/GenBank/DDBJ databases">
        <authorList>
            <person name="Varghese N."/>
            <person name="Submissions S."/>
        </authorList>
    </citation>
    <scope>NUCLEOTIDE SEQUENCE [LARGE SCALE GENOMIC DNA]</scope>
    <source>
        <strain evidence="2">DSM 9293</strain>
    </source>
</reference>
<dbReference type="OrthoDB" id="8454348at2"/>
<evidence type="ECO:0000313" key="2">
    <source>
        <dbReference type="Proteomes" id="UP000192660"/>
    </source>
</evidence>
<sequence>MVRPGPRVGIDHKIRWADLDMVYHWWLRGESISPATLIPRWQHIQGQAARKKAATIMTRLWNQPFWQDPLNYDVLVKTLNENRILGYWGLFITAYPFFRDTVTAIGRLLALSEGFTTRQVYAQIATIYGDTERVRVGVRMILGSLTEWQVLKREKIGHYRLHSSPVTVVGAELLTFVLYATLQTLDQDRIALDTVGHLPWWFPFQIEASRWTLRSTGLVIEPSGGEHLMVGRPFSSV</sequence>